<evidence type="ECO:0000256" key="15">
    <source>
        <dbReference type="ARBA" id="ARBA00083924"/>
    </source>
</evidence>
<sequence>MFLHGFLSAVIGKTKHRPVKLKNIQPICILMCILTLPKIAHAAKFDYKAVFTAPCKDIMTLSTPVPELSKFTVCTYIKLTSSNPWTAFTYQLLNSSVNTYEIGVLGDSSSLKIWIFGTQINVIEKLNLQTWYEICIMWDGSKNSVKFYLDGTLKESRNLENKNKLVGGGRVVLGCPHLRETNDSVSLGLVGDIYMFRMWSIAQDSLLQTCIDGNVIKWKMENWIYSSNVVLEDSSLHCAKESEAVPSGQINHNIHMFHKRSLGDPTTGVSTTNLEATISSTSIPSLVSPAGSLTTGTDASTSSSSTYSVVETTNITTISEFTIGTSSNTTLWTSENDTFTSSSTFSSTSVTTNMNNGSTSWSSGVTYLTSEFSKTTSRSLNCTDNDTSAFQNWQSDICKNCSNGTAYEIILKTDCGLDNSTITRYIHSYNFTSFFVHNCSVLVYGINETFSEICQILKKIESVASLIQAVKKVDYNCCCQDCLFFTCIPIGEDCLNGAIGGNNGGSGGNVTIQYTALESTGITFGTAYSGPSVTSSKGSSATVNIISNATIDAGLSTTIGNTKLTSDVTLTINSKSETTLNHGNTTANSGPNTTYNRATTPGINISGDQGAMTTSNKELNGTFSTESQTTGTLHQTTLDIESHITTGTTTNKGSNTTNSGTTGTTHNTAINTGPISTSHSGSETTYWSNHNVTSVSSTSIITTILNNITDEDLQNMIEMIKSGNINSSTVDLMVSKLETLLLGKVNRTTADMLLGVLNSFLNVSQTLLGPVSNRLIKIVDKVGLQLTFPGESINLTSQSLALAVNKVNASSFAGTSFGVDSSSGLQVSLGSQAPGNSDGSILLPASLLKDISPGDKKDASSVQFNYYAKTSFFEDSSLNASQQLVSKVISSSVANLSITNLSENITITLKTLSKNSSDTRNCVFWDFNKNNRSGGWSSDGCFVANTTEIETVCKCNHLTSFAILMNVSPNSPINPEDLLILTFITYIGCGLSAIFLSVTLITYIVFEKIRRDYPSKILIQLCAALVCLNLTFLLNPWIALYKEIPGLCISVAAFLHYFVLVSITWMGLEAFHMYLSLVKVFNTYVRKYMLKFCIVGWGTPAVVVAIILAINKNLYYLRESDKYPNGSTDNFCWVDTTVFWITVVGYFAIIFLLNVSMFVVVLIQLCRIKKQKQLGYQRKTTLQDLRSVAGITFLLGITWGLGFFSFGPGRTVIMYLFTIFNSLQGFFIFFFYCVAKENVRKQWRRYLCCGKFRLAENSDWSKTATNKLRKQTSKQGVSSSSSNSIQSSSNTNSTTLLVNNEYSLHPNGNGNVLKERNGVSFMAQNGEMPLEEIAERPSIKNNDTKQKSLRRTSNRGSVHFMDQI</sequence>
<dbReference type="InterPro" id="IPR000832">
    <property type="entry name" value="GPCR_2_secretin-like"/>
</dbReference>
<dbReference type="InterPro" id="IPR046338">
    <property type="entry name" value="GAIN_dom_sf"/>
</dbReference>
<evidence type="ECO:0000259" key="19">
    <source>
        <dbReference type="PROSITE" id="PS50221"/>
    </source>
</evidence>
<evidence type="ECO:0000313" key="22">
    <source>
        <dbReference type="Proteomes" id="UP000824782"/>
    </source>
</evidence>
<evidence type="ECO:0000256" key="3">
    <source>
        <dbReference type="ARBA" id="ARBA00022475"/>
    </source>
</evidence>
<dbReference type="PRINTS" id="PR00249">
    <property type="entry name" value="GPCRSECRETIN"/>
</dbReference>
<keyword evidence="10" id="KW-1015">Disulfide bond</keyword>
<keyword evidence="13" id="KW-0807">Transducer</keyword>
<dbReference type="Pfam" id="PF00002">
    <property type="entry name" value="7tm_2"/>
    <property type="match status" value="1"/>
</dbReference>
<dbReference type="PANTHER" id="PTHR12011:SF264">
    <property type="entry name" value="ADHESION G-PROTEIN COUPLED RECEPTOR G2"/>
    <property type="match status" value="1"/>
</dbReference>
<comment type="caution">
    <text evidence="21">The sequence shown here is derived from an EMBL/GenBank/DDBJ whole genome shotgun (WGS) entry which is preliminary data.</text>
</comment>
<evidence type="ECO:0000256" key="13">
    <source>
        <dbReference type="ARBA" id="ARBA00023224"/>
    </source>
</evidence>
<evidence type="ECO:0000256" key="16">
    <source>
        <dbReference type="ARBA" id="ARBA00093560"/>
    </source>
</evidence>
<dbReference type="PANTHER" id="PTHR12011">
    <property type="entry name" value="ADHESION G-PROTEIN COUPLED RECEPTOR"/>
    <property type="match status" value="1"/>
</dbReference>
<dbReference type="InterPro" id="IPR000203">
    <property type="entry name" value="GPS"/>
</dbReference>
<feature type="transmembrane region" description="Helical" evidence="18">
    <location>
        <begin position="1212"/>
        <end position="1235"/>
    </location>
</feature>
<dbReference type="PROSITE" id="PS50261">
    <property type="entry name" value="G_PROTEIN_RECEP_F2_4"/>
    <property type="match status" value="1"/>
</dbReference>
<dbReference type="SUPFAM" id="SSF49899">
    <property type="entry name" value="Concanavalin A-like lectins/glucanases"/>
    <property type="match status" value="1"/>
</dbReference>
<keyword evidence="12" id="KW-0325">Glycoprotein</keyword>
<evidence type="ECO:0000259" key="20">
    <source>
        <dbReference type="PROSITE" id="PS50261"/>
    </source>
</evidence>
<feature type="region of interest" description="Disordered" evidence="17">
    <location>
        <begin position="645"/>
        <end position="682"/>
    </location>
</feature>
<evidence type="ECO:0000256" key="5">
    <source>
        <dbReference type="ARBA" id="ARBA00022692"/>
    </source>
</evidence>
<dbReference type="EMBL" id="WNYA01000002">
    <property type="protein sequence ID" value="KAG8589993.1"/>
    <property type="molecule type" value="Genomic_DNA"/>
</dbReference>
<dbReference type="GO" id="GO:0007189">
    <property type="term" value="P:adenylate cyclase-activating G protein-coupled receptor signaling pathway"/>
    <property type="evidence" value="ECO:0007669"/>
    <property type="project" value="TreeGrafter"/>
</dbReference>
<organism evidence="21 22">
    <name type="scientific">Engystomops pustulosus</name>
    <name type="common">Tungara frog</name>
    <name type="synonym">Physalaemus pustulosus</name>
    <dbReference type="NCBI Taxonomy" id="76066"/>
    <lineage>
        <taxon>Eukaryota</taxon>
        <taxon>Metazoa</taxon>
        <taxon>Chordata</taxon>
        <taxon>Craniata</taxon>
        <taxon>Vertebrata</taxon>
        <taxon>Euteleostomi</taxon>
        <taxon>Amphibia</taxon>
        <taxon>Batrachia</taxon>
        <taxon>Anura</taxon>
        <taxon>Neobatrachia</taxon>
        <taxon>Hyloidea</taxon>
        <taxon>Leptodactylidae</taxon>
        <taxon>Leiuperinae</taxon>
        <taxon>Engystomops</taxon>
    </lineage>
</organism>
<evidence type="ECO:0000313" key="21">
    <source>
        <dbReference type="EMBL" id="KAG8589993.1"/>
    </source>
</evidence>
<dbReference type="FunFam" id="2.60.220.50:FF:000003">
    <property type="entry name" value="adhesion G-protein coupled receptor G2 isoform X2"/>
    <property type="match status" value="1"/>
</dbReference>
<dbReference type="InterPro" id="IPR058857">
    <property type="entry name" value="GAIN_ADGRG2/6"/>
</dbReference>
<dbReference type="PROSITE" id="PS00650">
    <property type="entry name" value="G_PROTEIN_RECEP_F2_2"/>
    <property type="match status" value="1"/>
</dbReference>
<feature type="transmembrane region" description="Helical" evidence="18">
    <location>
        <begin position="1088"/>
        <end position="1110"/>
    </location>
</feature>
<dbReference type="GO" id="GO:0007166">
    <property type="term" value="P:cell surface receptor signaling pathway"/>
    <property type="evidence" value="ECO:0007669"/>
    <property type="project" value="InterPro"/>
</dbReference>
<accession>A0AAV7CXX4</accession>
<dbReference type="Pfam" id="PF00354">
    <property type="entry name" value="Pentaxin"/>
    <property type="match status" value="1"/>
</dbReference>
<feature type="domain" description="GAIN-B" evidence="19">
    <location>
        <begin position="815"/>
        <end position="971"/>
    </location>
</feature>
<evidence type="ECO:0000256" key="4">
    <source>
        <dbReference type="ARBA" id="ARBA00022553"/>
    </source>
</evidence>
<dbReference type="GO" id="GO:0004930">
    <property type="term" value="F:G protein-coupled receptor activity"/>
    <property type="evidence" value="ECO:0007669"/>
    <property type="project" value="UniProtKB-KW"/>
</dbReference>
<dbReference type="InterPro" id="IPR013320">
    <property type="entry name" value="ConA-like_dom_sf"/>
</dbReference>
<comment type="subcellular location">
    <subcellularLocation>
        <location evidence="1">Apical cell membrane</location>
        <topology evidence="1">Multi-pass membrane protein</topology>
    </subcellularLocation>
</comment>
<evidence type="ECO:0000256" key="14">
    <source>
        <dbReference type="ARBA" id="ARBA00069918"/>
    </source>
</evidence>
<dbReference type="Gene3D" id="2.60.220.50">
    <property type="match status" value="1"/>
</dbReference>
<feature type="domain" description="G-protein coupled receptors family 2 profile 2" evidence="20">
    <location>
        <begin position="981"/>
        <end position="1236"/>
    </location>
</feature>
<name>A0AAV7CXX4_ENGPU</name>
<evidence type="ECO:0000256" key="10">
    <source>
        <dbReference type="ARBA" id="ARBA00023157"/>
    </source>
</evidence>
<evidence type="ECO:0000256" key="1">
    <source>
        <dbReference type="ARBA" id="ARBA00004424"/>
    </source>
</evidence>
<keyword evidence="5 18" id="KW-0812">Transmembrane</keyword>
<feature type="compositionally biased region" description="Low complexity" evidence="17">
    <location>
        <begin position="645"/>
        <end position="673"/>
    </location>
</feature>
<dbReference type="SMART" id="SM00159">
    <property type="entry name" value="PTX"/>
    <property type="match status" value="1"/>
</dbReference>
<evidence type="ECO:0000256" key="12">
    <source>
        <dbReference type="ARBA" id="ARBA00023180"/>
    </source>
</evidence>
<feature type="transmembrane region" description="Helical" evidence="18">
    <location>
        <begin position="1187"/>
        <end position="1206"/>
    </location>
</feature>
<dbReference type="Gene3D" id="2.60.120.200">
    <property type="match status" value="1"/>
</dbReference>
<keyword evidence="8" id="KW-0297">G-protein coupled receptor</keyword>
<keyword evidence="3" id="KW-1003">Cell membrane</keyword>
<dbReference type="Pfam" id="PF26574">
    <property type="entry name" value="GAIN_ADGRG2"/>
    <property type="match status" value="1"/>
</dbReference>
<keyword evidence="6" id="KW-0732">Signal</keyword>
<dbReference type="InterPro" id="IPR001759">
    <property type="entry name" value="PTX_dom"/>
</dbReference>
<evidence type="ECO:0000256" key="7">
    <source>
        <dbReference type="ARBA" id="ARBA00022989"/>
    </source>
</evidence>
<protein>
    <recommendedName>
        <fullName evidence="14">Adhesion G-protein coupled receptor G2</fullName>
    </recommendedName>
    <alternativeName>
        <fullName evidence="15">G-protein coupled receptor 64</fullName>
    </alternativeName>
</protein>
<evidence type="ECO:0000256" key="11">
    <source>
        <dbReference type="ARBA" id="ARBA00023170"/>
    </source>
</evidence>
<keyword evidence="11" id="KW-0675">Receptor</keyword>
<comment type="subunit">
    <text evidence="16">Heterodimer of 2 chains generated by proteolytic processing; the large extracellular N-terminal fragment and the membrane-bound C-terminal fragment predominantly remain associated and non-covalently linked. Interacts with CFTR.</text>
</comment>
<comment type="similarity">
    <text evidence="2">Belongs to the G-protein coupled receptor 2 family. Adhesion G-protein coupled receptor (ADGR) subfamily.</text>
</comment>
<dbReference type="Gene3D" id="1.20.1070.10">
    <property type="entry name" value="Rhodopsin 7-helix transmembrane proteins"/>
    <property type="match status" value="1"/>
</dbReference>
<dbReference type="SMART" id="SM00303">
    <property type="entry name" value="GPS"/>
    <property type="match status" value="1"/>
</dbReference>
<feature type="region of interest" description="Disordered" evidence="17">
    <location>
        <begin position="1265"/>
        <end position="1291"/>
    </location>
</feature>
<dbReference type="PROSITE" id="PS50221">
    <property type="entry name" value="GAIN_B"/>
    <property type="match status" value="1"/>
</dbReference>
<feature type="transmembrane region" description="Helical" evidence="18">
    <location>
        <begin position="1044"/>
        <end position="1068"/>
    </location>
</feature>
<evidence type="ECO:0000256" key="6">
    <source>
        <dbReference type="ARBA" id="ARBA00022729"/>
    </source>
</evidence>
<reference evidence="21" key="1">
    <citation type="thesis" date="2020" institute="ProQuest LLC" country="789 East Eisenhower Parkway, Ann Arbor, MI, USA">
        <title>Comparative Genomics and Chromosome Evolution.</title>
        <authorList>
            <person name="Mudd A.B."/>
        </authorList>
    </citation>
    <scope>NUCLEOTIDE SEQUENCE</scope>
    <source>
        <strain evidence="21">237g6f4</strain>
        <tissue evidence="21">Blood</tissue>
    </source>
</reference>
<feature type="compositionally biased region" description="Basic and acidic residues" evidence="17">
    <location>
        <begin position="1333"/>
        <end position="1346"/>
    </location>
</feature>
<proteinExistence type="inferred from homology"/>
<dbReference type="InterPro" id="IPR057244">
    <property type="entry name" value="GAIN_B"/>
</dbReference>
<dbReference type="InterPro" id="IPR017981">
    <property type="entry name" value="GPCR_2-like_7TM"/>
</dbReference>
<gene>
    <name evidence="21" type="ORF">GDO81_006590</name>
</gene>
<feature type="compositionally biased region" description="Low complexity" evidence="17">
    <location>
        <begin position="1278"/>
        <end position="1291"/>
    </location>
</feature>
<dbReference type="SUPFAM" id="SSF81321">
    <property type="entry name" value="Family A G protein-coupled receptor-like"/>
    <property type="match status" value="1"/>
</dbReference>
<feature type="region of interest" description="Disordered" evidence="17">
    <location>
        <begin position="1330"/>
        <end position="1364"/>
    </location>
</feature>
<evidence type="ECO:0000256" key="8">
    <source>
        <dbReference type="ARBA" id="ARBA00023040"/>
    </source>
</evidence>
<feature type="transmembrane region" description="Helical" evidence="18">
    <location>
        <begin position="1018"/>
        <end position="1038"/>
    </location>
</feature>
<evidence type="ECO:0000256" key="9">
    <source>
        <dbReference type="ARBA" id="ARBA00023136"/>
    </source>
</evidence>
<keyword evidence="22" id="KW-1185">Reference proteome</keyword>
<dbReference type="GO" id="GO:0016324">
    <property type="term" value="C:apical plasma membrane"/>
    <property type="evidence" value="ECO:0007669"/>
    <property type="project" value="UniProtKB-SubCell"/>
</dbReference>
<feature type="transmembrane region" description="Helical" evidence="18">
    <location>
        <begin position="978"/>
        <end position="1006"/>
    </location>
</feature>
<keyword evidence="4" id="KW-0597">Phosphoprotein</keyword>
<dbReference type="Proteomes" id="UP000824782">
    <property type="component" value="Unassembled WGS sequence"/>
</dbReference>
<keyword evidence="7 18" id="KW-1133">Transmembrane helix</keyword>
<dbReference type="FunFam" id="1.20.1070.10:FF:000043">
    <property type="entry name" value="adhesion G-protein coupled receptor G2 isoform X1"/>
    <property type="match status" value="1"/>
</dbReference>
<feature type="transmembrane region" description="Helical" evidence="18">
    <location>
        <begin position="1138"/>
        <end position="1166"/>
    </location>
</feature>
<evidence type="ECO:0000256" key="2">
    <source>
        <dbReference type="ARBA" id="ARBA00007343"/>
    </source>
</evidence>
<keyword evidence="9 18" id="KW-0472">Membrane</keyword>
<evidence type="ECO:0000256" key="17">
    <source>
        <dbReference type="SAM" id="MobiDB-lite"/>
    </source>
</evidence>
<dbReference type="InterPro" id="IPR017983">
    <property type="entry name" value="GPCR_2_secretin-like_CS"/>
</dbReference>
<evidence type="ECO:0000256" key="18">
    <source>
        <dbReference type="SAM" id="Phobius"/>
    </source>
</evidence>
<dbReference type="Pfam" id="PF01825">
    <property type="entry name" value="GPS"/>
    <property type="match status" value="1"/>
</dbReference>